<name>A0A3S5B3W7_9PLAT</name>
<evidence type="ECO:0000313" key="8">
    <source>
        <dbReference type="Proteomes" id="UP000784294"/>
    </source>
</evidence>
<keyword evidence="5" id="KW-0509">mRNA transport</keyword>
<evidence type="ECO:0000256" key="1">
    <source>
        <dbReference type="ARBA" id="ARBA00004567"/>
    </source>
</evidence>
<keyword evidence="8" id="KW-1185">Reference proteome</keyword>
<dbReference type="OrthoDB" id="1918363at2759"/>
<keyword evidence="5" id="KW-0472">Membrane</keyword>
<keyword evidence="5" id="KW-0813">Transport</keyword>
<reference evidence="7" key="1">
    <citation type="submission" date="2018-11" db="EMBL/GenBank/DDBJ databases">
        <authorList>
            <consortium name="Pathogen Informatics"/>
        </authorList>
    </citation>
    <scope>NUCLEOTIDE SEQUENCE</scope>
</reference>
<gene>
    <name evidence="7" type="ORF">PXEA_LOCUS26283</name>
</gene>
<accession>A0A3S5B3W7</accession>
<comment type="similarity">
    <text evidence="2 5">Belongs to the nucleoporin interacting component (NIC) family.</text>
</comment>
<dbReference type="PANTHER" id="PTHR11225">
    <property type="entry name" value="NUCLEAR PORE COMPLEX PROTEIN NUP93 NUCLEOPORIN NUP93 DEAD EYE PROTEIN"/>
    <property type="match status" value="1"/>
</dbReference>
<keyword evidence="4 5" id="KW-0539">Nucleus</keyword>
<protein>
    <recommendedName>
        <fullName evidence="5">Nuclear pore protein</fullName>
    </recommendedName>
</protein>
<dbReference type="GO" id="GO:0005643">
    <property type="term" value="C:nuclear pore"/>
    <property type="evidence" value="ECO:0007669"/>
    <property type="project" value="UniProtKB-SubCell"/>
</dbReference>
<feature type="region of interest" description="Disordered" evidence="6">
    <location>
        <begin position="311"/>
        <end position="333"/>
    </location>
</feature>
<evidence type="ECO:0000256" key="6">
    <source>
        <dbReference type="SAM" id="MobiDB-lite"/>
    </source>
</evidence>
<organism evidence="7 8">
    <name type="scientific">Protopolystoma xenopodis</name>
    <dbReference type="NCBI Taxonomy" id="117903"/>
    <lineage>
        <taxon>Eukaryota</taxon>
        <taxon>Metazoa</taxon>
        <taxon>Spiralia</taxon>
        <taxon>Lophotrochozoa</taxon>
        <taxon>Platyhelminthes</taxon>
        <taxon>Monogenea</taxon>
        <taxon>Polyopisthocotylea</taxon>
        <taxon>Polystomatidea</taxon>
        <taxon>Polystomatidae</taxon>
        <taxon>Protopolystoma</taxon>
    </lineage>
</organism>
<dbReference type="Pfam" id="PF04097">
    <property type="entry name" value="Nic96"/>
    <property type="match status" value="2"/>
</dbReference>
<proteinExistence type="inferred from homology"/>
<dbReference type="GO" id="GO:0006606">
    <property type="term" value="P:protein import into nucleus"/>
    <property type="evidence" value="ECO:0007669"/>
    <property type="project" value="TreeGrafter"/>
</dbReference>
<comment type="subcellular location">
    <subcellularLocation>
        <location evidence="1 5">Nucleus</location>
        <location evidence="1 5">Nuclear pore complex</location>
    </subcellularLocation>
</comment>
<dbReference type="GO" id="GO:0016973">
    <property type="term" value="P:poly(A)+ mRNA export from nucleus"/>
    <property type="evidence" value="ECO:0007669"/>
    <property type="project" value="TreeGrafter"/>
</dbReference>
<sequence length="513" mass="57308">MLDGLVDSKPVWMMIYFCLRAGDLKDAIEIARSATNNLGDFYLTLSEFSKNNRKIPAHLLPTIIEHYNRSVKNSTDFYKRCVFCVLCRFDLDDLHLSVARSVDDFLWLRLSQVELLTGHTQLKATPNHSHLKKMTKQEDVLCLASLQSLISETYGEAHFDAWHQPLLYFKILLLTQQFEAALAFLGRFDAFRSHSVHVALALHDLGLLVPSLTVQASTISRIDSDPPGFHRLNLARLLLLYTRKFELTNPREALNYYYFLSGIHLTNSSSKQPSHFSAMGASSAGGLLYLLGAPGLKWPLERGTDTGGCLPLQKKDVTDDDSEELTDDEDDEDRFRGGLHGKGIIYFSEKSLFVLCTCELALATKEFTTLFGYLDESGLRKPGAIDRFCPNEAACEQLIVYIAKRVEATGQLVHAVRLYQLAAAICSSAISTTSSDFFVHSMPRHPSSAANMLDLILDERRRHHLISATRLVNSLLVNALVTGAMGVSVPTGSVWTEEVLSTDYHKENSIISL</sequence>
<keyword evidence="3 5" id="KW-0906">Nuclear pore complex</keyword>
<keyword evidence="5" id="KW-0811">Translocation</keyword>
<keyword evidence="5" id="KW-0653">Protein transport</keyword>
<dbReference type="EMBL" id="CAAALY010244742">
    <property type="protein sequence ID" value="VEL32843.1"/>
    <property type="molecule type" value="Genomic_DNA"/>
</dbReference>
<evidence type="ECO:0000256" key="2">
    <source>
        <dbReference type="ARBA" id="ARBA00010186"/>
    </source>
</evidence>
<evidence type="ECO:0000256" key="3">
    <source>
        <dbReference type="ARBA" id="ARBA00023132"/>
    </source>
</evidence>
<dbReference type="AlphaFoldDB" id="A0A3S5B3W7"/>
<evidence type="ECO:0000313" key="7">
    <source>
        <dbReference type="EMBL" id="VEL32843.1"/>
    </source>
</evidence>
<evidence type="ECO:0000256" key="5">
    <source>
        <dbReference type="RuleBase" id="RU364035"/>
    </source>
</evidence>
<feature type="compositionally biased region" description="Acidic residues" evidence="6">
    <location>
        <begin position="318"/>
        <end position="332"/>
    </location>
</feature>
<dbReference type="Proteomes" id="UP000784294">
    <property type="component" value="Unassembled WGS sequence"/>
</dbReference>
<dbReference type="GO" id="GO:0017056">
    <property type="term" value="F:structural constituent of nuclear pore"/>
    <property type="evidence" value="ECO:0007669"/>
    <property type="project" value="InterPro"/>
</dbReference>
<evidence type="ECO:0000256" key="4">
    <source>
        <dbReference type="ARBA" id="ARBA00023242"/>
    </source>
</evidence>
<dbReference type="PANTHER" id="PTHR11225:SF4">
    <property type="entry name" value="NUCLEAR PORE COMPLEX PROTEIN NUP93"/>
    <property type="match status" value="1"/>
</dbReference>
<comment type="caution">
    <text evidence="7">The sequence shown here is derived from an EMBL/GenBank/DDBJ whole genome shotgun (WGS) entry which is preliminary data.</text>
</comment>
<dbReference type="InterPro" id="IPR007231">
    <property type="entry name" value="Nucleoporin_int_Nup93/Nic96"/>
</dbReference>